<dbReference type="InterPro" id="IPR036388">
    <property type="entry name" value="WH-like_DNA-bd_sf"/>
</dbReference>
<dbReference type="GO" id="GO:0016987">
    <property type="term" value="F:sigma factor activity"/>
    <property type="evidence" value="ECO:0007669"/>
    <property type="project" value="UniProtKB-KW"/>
</dbReference>
<feature type="domain" description="RNA polymerase sigma-70 region 2" evidence="7">
    <location>
        <begin position="39"/>
        <end position="104"/>
    </location>
</feature>
<dbReference type="PANTHER" id="PTHR43133:SF50">
    <property type="entry name" value="ECF RNA POLYMERASE SIGMA FACTOR SIGM"/>
    <property type="match status" value="1"/>
</dbReference>
<evidence type="ECO:0000256" key="6">
    <source>
        <dbReference type="SAM" id="MobiDB-lite"/>
    </source>
</evidence>
<dbReference type="InterPro" id="IPR013324">
    <property type="entry name" value="RNA_pol_sigma_r3/r4-like"/>
</dbReference>
<gene>
    <name evidence="9" type="ORF">UFOPK3752_01954</name>
    <name evidence="10" type="ORF">UFOPK4150_01499</name>
</gene>
<organism evidence="10">
    <name type="scientific">freshwater metagenome</name>
    <dbReference type="NCBI Taxonomy" id="449393"/>
    <lineage>
        <taxon>unclassified sequences</taxon>
        <taxon>metagenomes</taxon>
        <taxon>ecological metagenomes</taxon>
    </lineage>
</organism>
<evidence type="ECO:0000256" key="3">
    <source>
        <dbReference type="ARBA" id="ARBA00023082"/>
    </source>
</evidence>
<dbReference type="SUPFAM" id="SSF88659">
    <property type="entry name" value="Sigma3 and sigma4 domains of RNA polymerase sigma factors"/>
    <property type="match status" value="1"/>
</dbReference>
<sequence length="246" mass="26040">MSPDQSTGDQSPAGVAVSDAALLGAHVAGDSDAFATLLLRHRDRLWAVALRTTSDPEDAADALQDALISAHRNAASFRGEAAVTTWLHRIVVNACLDLMRRRRSRPSVPLLEEDGEAGHHGIADPRDDFDRLEMRMEIDKALSALPLDQRSAVILVDIEGHSVAETAHILGIAEGTVKSRCSRGRARLAVSLAGLRNPDTAPGVPSGQSTRDAPITRAGHHAGVGLDLGPDRAGHPLAEPDPEVSQ</sequence>
<feature type="domain" description="RNA polymerase sigma factor 70 region 4 type 2" evidence="8">
    <location>
        <begin position="135"/>
        <end position="188"/>
    </location>
</feature>
<dbReference type="InterPro" id="IPR014284">
    <property type="entry name" value="RNA_pol_sigma-70_dom"/>
</dbReference>
<evidence type="ECO:0000259" key="8">
    <source>
        <dbReference type="Pfam" id="PF08281"/>
    </source>
</evidence>
<dbReference type="Pfam" id="PF04542">
    <property type="entry name" value="Sigma70_r2"/>
    <property type="match status" value="1"/>
</dbReference>
<dbReference type="NCBIfam" id="NF007225">
    <property type="entry name" value="PRK09643.1"/>
    <property type="match status" value="1"/>
</dbReference>
<evidence type="ECO:0000256" key="2">
    <source>
        <dbReference type="ARBA" id="ARBA00023015"/>
    </source>
</evidence>
<accession>A0A6J7S2Y2</accession>
<dbReference type="SUPFAM" id="SSF88946">
    <property type="entry name" value="Sigma2 domain of RNA polymerase sigma factors"/>
    <property type="match status" value="1"/>
</dbReference>
<dbReference type="InterPro" id="IPR039425">
    <property type="entry name" value="RNA_pol_sigma-70-like"/>
</dbReference>
<proteinExistence type="inferred from homology"/>
<keyword evidence="3" id="KW-0731">Sigma factor</keyword>
<dbReference type="NCBIfam" id="TIGR02937">
    <property type="entry name" value="sigma70-ECF"/>
    <property type="match status" value="1"/>
</dbReference>
<reference evidence="10" key="1">
    <citation type="submission" date="2020-05" db="EMBL/GenBank/DDBJ databases">
        <authorList>
            <person name="Chiriac C."/>
            <person name="Salcher M."/>
            <person name="Ghai R."/>
            <person name="Kavagutti S V."/>
        </authorList>
    </citation>
    <scope>NUCLEOTIDE SEQUENCE</scope>
</reference>
<dbReference type="Pfam" id="PF08281">
    <property type="entry name" value="Sigma70_r4_2"/>
    <property type="match status" value="1"/>
</dbReference>
<dbReference type="GO" id="GO:0003677">
    <property type="term" value="F:DNA binding"/>
    <property type="evidence" value="ECO:0007669"/>
    <property type="project" value="UniProtKB-KW"/>
</dbReference>
<dbReference type="GO" id="GO:0006352">
    <property type="term" value="P:DNA-templated transcription initiation"/>
    <property type="evidence" value="ECO:0007669"/>
    <property type="project" value="InterPro"/>
</dbReference>
<dbReference type="Gene3D" id="1.10.1740.10">
    <property type="match status" value="1"/>
</dbReference>
<keyword evidence="5" id="KW-0804">Transcription</keyword>
<keyword evidence="2" id="KW-0805">Transcription regulation</keyword>
<dbReference type="EMBL" id="CAFBND010000109">
    <property type="protein sequence ID" value="CAB4955800.1"/>
    <property type="molecule type" value="Genomic_DNA"/>
</dbReference>
<comment type="similarity">
    <text evidence="1">Belongs to the sigma-70 factor family. ECF subfamily.</text>
</comment>
<dbReference type="AlphaFoldDB" id="A0A6J7S2Y2"/>
<protein>
    <submittedName>
        <fullName evidence="10">Unannotated protein</fullName>
    </submittedName>
</protein>
<dbReference type="InterPro" id="IPR007627">
    <property type="entry name" value="RNA_pol_sigma70_r2"/>
</dbReference>
<name>A0A6J7S2Y2_9ZZZZ</name>
<dbReference type="CDD" id="cd06171">
    <property type="entry name" value="Sigma70_r4"/>
    <property type="match status" value="1"/>
</dbReference>
<evidence type="ECO:0000259" key="7">
    <source>
        <dbReference type="Pfam" id="PF04542"/>
    </source>
</evidence>
<dbReference type="InterPro" id="IPR013325">
    <property type="entry name" value="RNA_pol_sigma_r2"/>
</dbReference>
<evidence type="ECO:0000256" key="5">
    <source>
        <dbReference type="ARBA" id="ARBA00023163"/>
    </source>
</evidence>
<dbReference type="InterPro" id="IPR013249">
    <property type="entry name" value="RNA_pol_sigma70_r4_t2"/>
</dbReference>
<dbReference type="EMBL" id="CAFBPU010000031">
    <property type="protein sequence ID" value="CAB5035477.1"/>
    <property type="molecule type" value="Genomic_DNA"/>
</dbReference>
<dbReference type="Gene3D" id="1.10.10.10">
    <property type="entry name" value="Winged helix-like DNA-binding domain superfamily/Winged helix DNA-binding domain"/>
    <property type="match status" value="1"/>
</dbReference>
<dbReference type="PANTHER" id="PTHR43133">
    <property type="entry name" value="RNA POLYMERASE ECF-TYPE SIGMA FACTO"/>
    <property type="match status" value="1"/>
</dbReference>
<keyword evidence="4" id="KW-0238">DNA-binding</keyword>
<evidence type="ECO:0000256" key="1">
    <source>
        <dbReference type="ARBA" id="ARBA00010641"/>
    </source>
</evidence>
<evidence type="ECO:0000256" key="4">
    <source>
        <dbReference type="ARBA" id="ARBA00023125"/>
    </source>
</evidence>
<evidence type="ECO:0000313" key="9">
    <source>
        <dbReference type="EMBL" id="CAB4955800.1"/>
    </source>
</evidence>
<feature type="region of interest" description="Disordered" evidence="6">
    <location>
        <begin position="195"/>
        <end position="246"/>
    </location>
</feature>
<evidence type="ECO:0000313" key="10">
    <source>
        <dbReference type="EMBL" id="CAB5035477.1"/>
    </source>
</evidence>